<keyword evidence="5 7" id="KW-1133">Transmembrane helix</keyword>
<dbReference type="Pfam" id="PF04239">
    <property type="entry name" value="DUF421"/>
    <property type="match status" value="1"/>
</dbReference>
<dbReference type="InterPro" id="IPR007353">
    <property type="entry name" value="DUF421"/>
</dbReference>
<sequence length="235" mass="27003">MPIWGKVIIQSLIALVFMFVLTRILGKRQISQMTFFEYIIGITIGDLAGNVSLEIGKDWYLGLVSLVVWGSIPLALEYMQIKSRKMRMIVESTPTVLIREGKILEGNLRKERITNEELVSLLRNKDIFHTREVDFAVIEPSGKFNVMLKRENRPVTVRDLGLEAESEGLAFEIILDGKIMDSTLSFTGFSRKWVLTKLKERDIRVEDVYLAQCDRQGHLYIDLYEDGIDELSEDL</sequence>
<dbReference type="PANTHER" id="PTHR34582:SF7">
    <property type="entry name" value="UPF0702 TRANSMEMBRANE PROTEIN YDFS"/>
    <property type="match status" value="1"/>
</dbReference>
<evidence type="ECO:0000256" key="3">
    <source>
        <dbReference type="ARBA" id="ARBA00022475"/>
    </source>
</evidence>
<reference evidence="9 10" key="1">
    <citation type="submission" date="2018-06" db="EMBL/GenBank/DDBJ databases">
        <title>Paenibacillus imtechensis sp. nov.</title>
        <authorList>
            <person name="Pinnaka A.K."/>
            <person name="Singh H."/>
            <person name="Kaur M."/>
        </authorList>
    </citation>
    <scope>NUCLEOTIDE SEQUENCE [LARGE SCALE GENOMIC DNA]</scope>
    <source>
        <strain evidence="9 10">SMB1</strain>
    </source>
</reference>
<dbReference type="RefSeq" id="WP_111146674.1">
    <property type="nucleotide sequence ID" value="NZ_QKRB01000043.1"/>
</dbReference>
<dbReference type="Proteomes" id="UP000249522">
    <property type="component" value="Unassembled WGS sequence"/>
</dbReference>
<evidence type="ECO:0000256" key="4">
    <source>
        <dbReference type="ARBA" id="ARBA00022692"/>
    </source>
</evidence>
<evidence type="ECO:0000313" key="9">
    <source>
        <dbReference type="EMBL" id="PZD95929.1"/>
    </source>
</evidence>
<keyword evidence="10" id="KW-1185">Reference proteome</keyword>
<comment type="caution">
    <text evidence="9">The sequence shown here is derived from an EMBL/GenBank/DDBJ whole genome shotgun (WGS) entry which is preliminary data.</text>
</comment>
<dbReference type="PANTHER" id="PTHR34582">
    <property type="entry name" value="UPF0702 TRANSMEMBRANE PROTEIN YCAP"/>
    <property type="match status" value="1"/>
</dbReference>
<dbReference type="EMBL" id="QKRB01000043">
    <property type="protein sequence ID" value="PZD95929.1"/>
    <property type="molecule type" value="Genomic_DNA"/>
</dbReference>
<accession>A0A2W1LB30</accession>
<gene>
    <name evidence="9" type="ORF">DNH61_10855</name>
</gene>
<evidence type="ECO:0000313" key="10">
    <source>
        <dbReference type="Proteomes" id="UP000249522"/>
    </source>
</evidence>
<protein>
    <recommendedName>
        <fullName evidence="8">YetF C-terminal domain-containing protein</fullName>
    </recommendedName>
</protein>
<evidence type="ECO:0000256" key="5">
    <source>
        <dbReference type="ARBA" id="ARBA00022989"/>
    </source>
</evidence>
<keyword evidence="3" id="KW-1003">Cell membrane</keyword>
<organism evidence="9 10">
    <name type="scientific">Paenibacillus sambharensis</name>
    <dbReference type="NCBI Taxonomy" id="1803190"/>
    <lineage>
        <taxon>Bacteria</taxon>
        <taxon>Bacillati</taxon>
        <taxon>Bacillota</taxon>
        <taxon>Bacilli</taxon>
        <taxon>Bacillales</taxon>
        <taxon>Paenibacillaceae</taxon>
        <taxon>Paenibacillus</taxon>
    </lineage>
</organism>
<evidence type="ECO:0000259" key="8">
    <source>
        <dbReference type="Pfam" id="PF04239"/>
    </source>
</evidence>
<name>A0A2W1LB30_9BACL</name>
<dbReference type="Gene3D" id="3.30.240.20">
    <property type="entry name" value="bsu07140 like domains"/>
    <property type="match status" value="2"/>
</dbReference>
<keyword evidence="6 7" id="KW-0472">Membrane</keyword>
<comment type="similarity">
    <text evidence="2">Belongs to the UPF0702 family.</text>
</comment>
<dbReference type="OrthoDB" id="9778331at2"/>
<feature type="transmembrane region" description="Helical" evidence="7">
    <location>
        <begin position="59"/>
        <end position="79"/>
    </location>
</feature>
<proteinExistence type="inferred from homology"/>
<evidence type="ECO:0000256" key="7">
    <source>
        <dbReference type="SAM" id="Phobius"/>
    </source>
</evidence>
<dbReference type="AlphaFoldDB" id="A0A2W1LB30"/>
<feature type="domain" description="YetF C-terminal" evidence="8">
    <location>
        <begin position="82"/>
        <end position="213"/>
    </location>
</feature>
<evidence type="ECO:0000256" key="6">
    <source>
        <dbReference type="ARBA" id="ARBA00023136"/>
    </source>
</evidence>
<feature type="transmembrane region" description="Helical" evidence="7">
    <location>
        <begin position="6"/>
        <end position="26"/>
    </location>
</feature>
<evidence type="ECO:0000256" key="2">
    <source>
        <dbReference type="ARBA" id="ARBA00006448"/>
    </source>
</evidence>
<dbReference type="GO" id="GO:0005886">
    <property type="term" value="C:plasma membrane"/>
    <property type="evidence" value="ECO:0007669"/>
    <property type="project" value="UniProtKB-SubCell"/>
</dbReference>
<keyword evidence="4 7" id="KW-0812">Transmembrane</keyword>
<evidence type="ECO:0000256" key="1">
    <source>
        <dbReference type="ARBA" id="ARBA00004651"/>
    </source>
</evidence>
<comment type="subcellular location">
    <subcellularLocation>
        <location evidence="1">Cell membrane</location>
        <topology evidence="1">Multi-pass membrane protein</topology>
    </subcellularLocation>
</comment>
<dbReference type="InterPro" id="IPR023090">
    <property type="entry name" value="UPF0702_alpha/beta_dom_sf"/>
</dbReference>